<feature type="non-terminal residue" evidence="1">
    <location>
        <position position="107"/>
    </location>
</feature>
<proteinExistence type="predicted"/>
<dbReference type="EMBL" id="JX236191">
    <property type="protein sequence ID" value="AFQ22402.1"/>
    <property type="molecule type" value="Genomic_DNA"/>
</dbReference>
<dbReference type="EMBL" id="JX236180">
    <property type="protein sequence ID" value="AFQ22391.1"/>
    <property type="molecule type" value="Genomic_DNA"/>
</dbReference>
<dbReference type="EMBL" id="JX236207">
    <property type="protein sequence ID" value="AFQ22418.1"/>
    <property type="molecule type" value="Genomic_DNA"/>
</dbReference>
<evidence type="ECO:0000313" key="1">
    <source>
        <dbReference type="EMBL" id="AFQ22362.1"/>
    </source>
</evidence>
<dbReference type="EMBL" id="JX236192">
    <property type="protein sequence ID" value="AFQ22403.1"/>
    <property type="molecule type" value="Genomic_DNA"/>
</dbReference>
<dbReference type="EMBL" id="JX236123">
    <property type="protein sequence ID" value="AFQ22334.1"/>
    <property type="molecule type" value="Genomic_DNA"/>
</dbReference>
<dbReference type="EMBL" id="JX236142">
    <property type="protein sequence ID" value="AFQ22353.1"/>
    <property type="molecule type" value="Genomic_DNA"/>
</dbReference>
<dbReference type="AlphaFoldDB" id="S4SS72"/>
<dbReference type="EMBL" id="JX236121">
    <property type="protein sequence ID" value="AFQ22332.1"/>
    <property type="molecule type" value="Genomic_DNA"/>
</dbReference>
<name>S4SS72_9EUCA</name>
<dbReference type="EMBL" id="JX236266">
    <property type="protein sequence ID" value="AFQ22477.1"/>
    <property type="molecule type" value="Genomic_DNA"/>
</dbReference>
<dbReference type="EMBL" id="JX236244">
    <property type="protein sequence ID" value="AFQ22455.1"/>
    <property type="molecule type" value="Genomic_DNA"/>
</dbReference>
<sequence length="107" mass="10896">RLALTHRGWSRTLLHLLLNLDQLKDTVLHLLDSLELSEAHAALVGDVVDATLSLGVLAAGAAHLQAVPASDLLELLAVGGQLGQLNVDGGTHGGAEVGGAEGKEAQA</sequence>
<dbReference type="EMBL" id="JX236240">
    <property type="protein sequence ID" value="AFQ22451.1"/>
    <property type="molecule type" value="Genomic_DNA"/>
</dbReference>
<dbReference type="EMBL" id="JX236248">
    <property type="protein sequence ID" value="AFQ22459.1"/>
    <property type="molecule type" value="Genomic_DNA"/>
</dbReference>
<dbReference type="EMBL" id="JX236258">
    <property type="protein sequence ID" value="AFQ22469.1"/>
    <property type="molecule type" value="Genomic_DNA"/>
</dbReference>
<dbReference type="EMBL" id="JX236241">
    <property type="protein sequence ID" value="AFQ22452.1"/>
    <property type="molecule type" value="Genomic_DNA"/>
</dbReference>
<dbReference type="EMBL" id="JX236110">
    <property type="protein sequence ID" value="AFQ22321.1"/>
    <property type="molecule type" value="Genomic_DNA"/>
</dbReference>
<dbReference type="EMBL" id="JX236262">
    <property type="protein sequence ID" value="AFQ22473.1"/>
    <property type="molecule type" value="Genomic_DNA"/>
</dbReference>
<reference evidence="1" key="1">
    <citation type="submission" date="2012-06" db="EMBL/GenBank/DDBJ databases">
        <title>Genetic diversity of the blue land crab, Cardisoma guanhumi latreille (Crustacea: Decapoda), on Zndros Island, the Bahamas: implications for sustainable management.</title>
        <authorList>
            <person name="Lapilusa T.L."/>
            <person name="Heilveil J.S."/>
        </authorList>
    </citation>
    <scope>NUCLEOTIDE SEQUENCE</scope>
</reference>
<dbReference type="EMBL" id="JX236184">
    <property type="protein sequence ID" value="AFQ22395.1"/>
    <property type="molecule type" value="Genomic_DNA"/>
</dbReference>
<dbReference type="EMBL" id="JX236113">
    <property type="protein sequence ID" value="AFQ22324.1"/>
    <property type="molecule type" value="Genomic_DNA"/>
</dbReference>
<protein>
    <submittedName>
        <fullName evidence="1">Arginine kinase</fullName>
    </submittedName>
</protein>
<dbReference type="EMBL" id="JX236264">
    <property type="protein sequence ID" value="AFQ22475.1"/>
    <property type="molecule type" value="Genomic_DNA"/>
</dbReference>
<dbReference type="EMBL" id="JX236119">
    <property type="protein sequence ID" value="AFQ22330.1"/>
    <property type="molecule type" value="Genomic_DNA"/>
</dbReference>
<dbReference type="EMBL" id="JX236260">
    <property type="protein sequence ID" value="AFQ22471.1"/>
    <property type="molecule type" value="Genomic_DNA"/>
</dbReference>
<dbReference type="EMBL" id="JX236197">
    <property type="protein sequence ID" value="AFQ22408.1"/>
    <property type="molecule type" value="Genomic_DNA"/>
</dbReference>
<dbReference type="EMBL" id="JX236099">
    <property type="protein sequence ID" value="AFQ22310.1"/>
    <property type="molecule type" value="Genomic_DNA"/>
</dbReference>
<feature type="non-terminal residue" evidence="1">
    <location>
        <position position="1"/>
    </location>
</feature>
<dbReference type="EMBL" id="JX236246">
    <property type="protein sequence ID" value="AFQ22457.1"/>
    <property type="molecule type" value="Genomic_DNA"/>
</dbReference>
<dbReference type="EMBL" id="JX236151">
    <property type="protein sequence ID" value="AFQ22362.1"/>
    <property type="molecule type" value="Genomic_DNA"/>
</dbReference>
<keyword evidence="1" id="KW-0418">Kinase</keyword>
<dbReference type="EMBL" id="JX236271">
    <property type="protein sequence ID" value="AFQ22482.1"/>
    <property type="molecule type" value="Genomic_DNA"/>
</dbReference>
<organism evidence="1">
    <name type="scientific">Cardisoma guanhumi</name>
    <dbReference type="NCBI Taxonomy" id="6767"/>
    <lineage>
        <taxon>Eukaryota</taxon>
        <taxon>Metazoa</taxon>
        <taxon>Ecdysozoa</taxon>
        <taxon>Arthropoda</taxon>
        <taxon>Crustacea</taxon>
        <taxon>Multicrustacea</taxon>
        <taxon>Malacostraca</taxon>
        <taxon>Eumalacostraca</taxon>
        <taxon>Eucarida</taxon>
        <taxon>Decapoda</taxon>
        <taxon>Pleocyemata</taxon>
        <taxon>Brachyura</taxon>
        <taxon>Eubrachyura</taxon>
        <taxon>Grapsoidea</taxon>
        <taxon>Gecarcinidae</taxon>
        <taxon>Cardisoma</taxon>
    </lineage>
</organism>
<accession>S4SS72</accession>
<dbReference type="EMBL" id="JX236210">
    <property type="protein sequence ID" value="AFQ22421.1"/>
    <property type="molecule type" value="Genomic_DNA"/>
</dbReference>
<dbReference type="EMBL" id="JX236228">
    <property type="protein sequence ID" value="AFQ22439.1"/>
    <property type="molecule type" value="Genomic_DNA"/>
</dbReference>
<dbReference type="EMBL" id="JX236169">
    <property type="protein sequence ID" value="AFQ22380.1"/>
    <property type="molecule type" value="Genomic_DNA"/>
</dbReference>
<dbReference type="EMBL" id="JX236195">
    <property type="protein sequence ID" value="AFQ22406.1"/>
    <property type="molecule type" value="Genomic_DNA"/>
</dbReference>
<dbReference type="EMBL" id="JX236130">
    <property type="protein sequence ID" value="AFQ22341.1"/>
    <property type="molecule type" value="Genomic_DNA"/>
</dbReference>
<dbReference type="EMBL" id="JX236156">
    <property type="protein sequence ID" value="AFQ22367.1"/>
    <property type="molecule type" value="Genomic_DNA"/>
</dbReference>
<dbReference type="EMBL" id="JX236200">
    <property type="protein sequence ID" value="AFQ22411.1"/>
    <property type="molecule type" value="Genomic_DNA"/>
</dbReference>
<dbReference type="EMBL" id="JX236253">
    <property type="protein sequence ID" value="AFQ22464.1"/>
    <property type="molecule type" value="Genomic_DNA"/>
</dbReference>
<dbReference type="EMBL" id="JX236175">
    <property type="protein sequence ID" value="AFQ22386.1"/>
    <property type="molecule type" value="Genomic_DNA"/>
</dbReference>
<dbReference type="EMBL" id="JX236135">
    <property type="protein sequence ID" value="AFQ22346.1"/>
    <property type="molecule type" value="Genomic_DNA"/>
</dbReference>
<keyword evidence="1" id="KW-0808">Transferase</keyword>
<dbReference type="EMBL" id="JX236274">
    <property type="protein sequence ID" value="AFQ22485.1"/>
    <property type="molecule type" value="Genomic_DNA"/>
</dbReference>
<dbReference type="EMBL" id="JX236215">
    <property type="protein sequence ID" value="AFQ22426.1"/>
    <property type="molecule type" value="Genomic_DNA"/>
</dbReference>
<dbReference type="EMBL" id="JX236140">
    <property type="protein sequence ID" value="AFQ22351.1"/>
    <property type="molecule type" value="Genomic_DNA"/>
</dbReference>
<dbReference type="EMBL" id="JX236269">
    <property type="protein sequence ID" value="AFQ22480.1"/>
    <property type="molecule type" value="Genomic_DNA"/>
</dbReference>
<dbReference type="EMBL" id="JX236193">
    <property type="protein sequence ID" value="AFQ22404.1"/>
    <property type="molecule type" value="Genomic_DNA"/>
</dbReference>
<dbReference type="EMBL" id="JX236137">
    <property type="protein sequence ID" value="AFQ22348.1"/>
    <property type="molecule type" value="Genomic_DNA"/>
</dbReference>
<dbReference type="EMBL" id="JX236226">
    <property type="protein sequence ID" value="AFQ22437.1"/>
    <property type="molecule type" value="Genomic_DNA"/>
</dbReference>
<dbReference type="EMBL" id="JX236126">
    <property type="protein sequence ID" value="AFQ22337.1"/>
    <property type="molecule type" value="Genomic_DNA"/>
</dbReference>
<dbReference type="EMBL" id="JX236220">
    <property type="protein sequence ID" value="AFQ22431.1"/>
    <property type="molecule type" value="Genomic_DNA"/>
</dbReference>
<dbReference type="EMBL" id="JX236212">
    <property type="protein sequence ID" value="AFQ22423.1"/>
    <property type="molecule type" value="Genomic_DNA"/>
</dbReference>
<dbReference type="EMBL" id="JX236145">
    <property type="protein sequence ID" value="AFQ22356.1"/>
    <property type="molecule type" value="Genomic_DNA"/>
</dbReference>
<dbReference type="EMBL" id="JX236233">
    <property type="protein sequence ID" value="AFQ22444.1"/>
    <property type="molecule type" value="Genomic_DNA"/>
</dbReference>
<dbReference type="EMBL" id="JX236204">
    <property type="protein sequence ID" value="AFQ22415.1"/>
    <property type="molecule type" value="Genomic_DNA"/>
</dbReference>
<dbReference type="EMBL" id="JX236132">
    <property type="protein sequence ID" value="AFQ22343.1"/>
    <property type="molecule type" value="Genomic_DNA"/>
</dbReference>
<dbReference type="EMBL" id="JX236107">
    <property type="protein sequence ID" value="AFQ22318.1"/>
    <property type="molecule type" value="Genomic_DNA"/>
</dbReference>
<dbReference type="EMBL" id="JX236173">
    <property type="protein sequence ID" value="AFQ22384.1"/>
    <property type="molecule type" value="Genomic_DNA"/>
</dbReference>
<dbReference type="GO" id="GO:0016301">
    <property type="term" value="F:kinase activity"/>
    <property type="evidence" value="ECO:0007669"/>
    <property type="project" value="UniProtKB-KW"/>
</dbReference>